<dbReference type="SMART" id="SM00422">
    <property type="entry name" value="HTH_MERR"/>
    <property type="match status" value="1"/>
</dbReference>
<evidence type="ECO:0000259" key="2">
    <source>
        <dbReference type="PROSITE" id="PS50937"/>
    </source>
</evidence>
<sequence length="137" mass="15050">MALIDIAELARRSGMPASTLRYYEELGLIDSLGRRGLRRTFDENVMNRLSLIALGQMAGLSLTSIGQMLGSGSEVAVDRALLTAKANEIDEAIKRMTAVRDGLRHAADCPAPSHAQCPTFRRLQRAALGRRRAPIRY</sequence>
<dbReference type="GO" id="GO:0003700">
    <property type="term" value="F:DNA-binding transcription factor activity"/>
    <property type="evidence" value="ECO:0007669"/>
    <property type="project" value="InterPro"/>
</dbReference>
<proteinExistence type="predicted"/>
<dbReference type="PANTHER" id="PTHR30204:SF97">
    <property type="entry name" value="MERR FAMILY REGULATORY PROTEIN"/>
    <property type="match status" value="1"/>
</dbReference>
<protein>
    <submittedName>
        <fullName evidence="3">DNA-binding transcriptional MerR regulator</fullName>
    </submittedName>
</protein>
<keyword evidence="1 3" id="KW-0238">DNA-binding</keyword>
<dbReference type="AlphaFoldDB" id="A0A7X5Y1X1"/>
<evidence type="ECO:0000256" key="1">
    <source>
        <dbReference type="ARBA" id="ARBA00023125"/>
    </source>
</evidence>
<dbReference type="InterPro" id="IPR047057">
    <property type="entry name" value="MerR_fam"/>
</dbReference>
<dbReference type="EMBL" id="JAATJB010000016">
    <property type="protein sequence ID" value="NJB99509.1"/>
    <property type="molecule type" value="Genomic_DNA"/>
</dbReference>
<name>A0A7X5Y1X1_9SPHN</name>
<organism evidence="3 4">
    <name type="scientific">Sphingomonas trueperi</name>
    <dbReference type="NCBI Taxonomy" id="53317"/>
    <lineage>
        <taxon>Bacteria</taxon>
        <taxon>Pseudomonadati</taxon>
        <taxon>Pseudomonadota</taxon>
        <taxon>Alphaproteobacteria</taxon>
        <taxon>Sphingomonadales</taxon>
        <taxon>Sphingomonadaceae</taxon>
        <taxon>Sphingomonas</taxon>
    </lineage>
</organism>
<keyword evidence="4" id="KW-1185">Reference proteome</keyword>
<dbReference type="InterPro" id="IPR009061">
    <property type="entry name" value="DNA-bd_dom_put_sf"/>
</dbReference>
<dbReference type="Proteomes" id="UP000531251">
    <property type="component" value="Unassembled WGS sequence"/>
</dbReference>
<dbReference type="RefSeq" id="WP_125976791.1">
    <property type="nucleotide sequence ID" value="NZ_BAAADY010000024.1"/>
</dbReference>
<accession>A0A7X5Y1X1</accession>
<comment type="caution">
    <text evidence="3">The sequence shown here is derived from an EMBL/GenBank/DDBJ whole genome shotgun (WGS) entry which is preliminary data.</text>
</comment>
<dbReference type="PROSITE" id="PS50937">
    <property type="entry name" value="HTH_MERR_2"/>
    <property type="match status" value="1"/>
</dbReference>
<dbReference type="Gene3D" id="1.10.1660.10">
    <property type="match status" value="1"/>
</dbReference>
<dbReference type="InterPro" id="IPR000551">
    <property type="entry name" value="MerR-type_HTH_dom"/>
</dbReference>
<reference evidence="3 4" key="1">
    <citation type="submission" date="2020-03" db="EMBL/GenBank/DDBJ databases">
        <title>Genomic Encyclopedia of Type Strains, Phase IV (KMG-IV): sequencing the most valuable type-strain genomes for metagenomic binning, comparative biology and taxonomic classification.</title>
        <authorList>
            <person name="Goeker M."/>
        </authorList>
    </citation>
    <scope>NUCLEOTIDE SEQUENCE [LARGE SCALE GENOMIC DNA]</scope>
    <source>
        <strain evidence="3 4">DSM 7225</strain>
    </source>
</reference>
<feature type="domain" description="HTH merR-type" evidence="2">
    <location>
        <begin position="3"/>
        <end position="71"/>
    </location>
</feature>
<dbReference type="GO" id="GO:0003677">
    <property type="term" value="F:DNA binding"/>
    <property type="evidence" value="ECO:0007669"/>
    <property type="project" value="UniProtKB-KW"/>
</dbReference>
<dbReference type="CDD" id="cd04781">
    <property type="entry name" value="HTH_MerR-like_sg6"/>
    <property type="match status" value="1"/>
</dbReference>
<dbReference type="PANTHER" id="PTHR30204">
    <property type="entry name" value="REDOX-CYCLING DRUG-SENSING TRANSCRIPTIONAL ACTIVATOR SOXR"/>
    <property type="match status" value="1"/>
</dbReference>
<gene>
    <name evidence="3" type="ORF">GGR89_003853</name>
</gene>
<dbReference type="Pfam" id="PF13411">
    <property type="entry name" value="MerR_1"/>
    <property type="match status" value="1"/>
</dbReference>
<evidence type="ECO:0000313" key="3">
    <source>
        <dbReference type="EMBL" id="NJB99509.1"/>
    </source>
</evidence>
<dbReference type="PRINTS" id="PR00040">
    <property type="entry name" value="HTHMERR"/>
</dbReference>
<dbReference type="SUPFAM" id="SSF46955">
    <property type="entry name" value="Putative DNA-binding domain"/>
    <property type="match status" value="1"/>
</dbReference>
<evidence type="ECO:0000313" key="4">
    <source>
        <dbReference type="Proteomes" id="UP000531251"/>
    </source>
</evidence>